<dbReference type="Proteomes" id="UP000000378">
    <property type="component" value="Chromosome"/>
</dbReference>
<dbReference type="Pfam" id="PF01368">
    <property type="entry name" value="DHH"/>
    <property type="match status" value="1"/>
</dbReference>
<dbReference type="InterPro" id="IPR001667">
    <property type="entry name" value="DDH_dom"/>
</dbReference>
<dbReference type="PANTHER" id="PTHR47618">
    <property type="entry name" value="BIFUNCTIONAL OLIGORIBONUCLEASE AND PAP PHOSPHATASE NRNA"/>
    <property type="match status" value="1"/>
</dbReference>
<dbReference type="AlphaFoldDB" id="D7CM49"/>
<dbReference type="GO" id="GO:0003676">
    <property type="term" value="F:nucleic acid binding"/>
    <property type="evidence" value="ECO:0007669"/>
    <property type="project" value="InterPro"/>
</dbReference>
<sequence length="332" mass="36736">MSRSDDWRVIAAAIAQEPELVVTGHVIPDGDCIGSMVALYLGLAVLGKEVVAVIEDKLPETYRYLKGFNSIRRPEMVERWPATVIYLDCSDPERVGVKTLSCLKNCETVINIDHHPSNTFFGNLNRVEPGKASTAELVLELLDEMQVPIDQSIASAIYTGIIMDTGCFQYSNTRPETLRAAARMLDQGAQLDTIRNNLFESRPVVEVKLLQQALNTLSFTSDGRIAWMVLTYEDIARLEAQDYHFEGLINYARFIEGVEVGLLFREIEPGVIKVGFRSKEKVDVNSIAARFGGGGHVRAAGARLEGDIADACHRVIEAVKEVVTDCRDVTGF</sequence>
<evidence type="ECO:0000313" key="3">
    <source>
        <dbReference type="EMBL" id="ADI01784.1"/>
    </source>
</evidence>
<dbReference type="STRING" id="643648.Slip_1005"/>
<dbReference type="HOGENOM" id="CLU_039720_0_0_9"/>
<organism evidence="3 4">
    <name type="scientific">Syntrophothermus lipocalidus (strain DSM 12680 / TGB-C1)</name>
    <dbReference type="NCBI Taxonomy" id="643648"/>
    <lineage>
        <taxon>Bacteria</taxon>
        <taxon>Bacillati</taxon>
        <taxon>Bacillota</taxon>
        <taxon>Clostridia</taxon>
        <taxon>Eubacteriales</taxon>
        <taxon>Syntrophomonadaceae</taxon>
        <taxon>Syntrophothermus</taxon>
    </lineage>
</organism>
<reference evidence="4" key="1">
    <citation type="journal article" date="2010" name="Stand. Genomic Sci.">
        <title>Complete genome sequence of Syntrophothermus lipocalidus type strain (TGB-C1T).</title>
        <authorList>
            <consortium name="US DOE Joint Genome Institute (JGI-PGF)"/>
            <person name="Djao O."/>
            <person name="Zhang X."/>
            <person name="Lucas S."/>
            <person name="Lapidus A."/>
            <person name="Glavina Del Rio T."/>
            <person name="Nolan M."/>
            <person name="Tice H."/>
            <person name="Cheng J."/>
            <person name="Han C."/>
            <person name="Tapia R."/>
            <person name="Goodwin L."/>
            <person name="Pitluck S."/>
            <person name="Liolios K."/>
            <person name="Ivanova N."/>
            <person name="Mavromatis K."/>
            <person name="Mikhailova N."/>
            <person name="Ovchinnikova G."/>
            <person name="Pati A."/>
            <person name="Brambilla E."/>
            <person name="Chen A."/>
            <person name="Palaniappan K."/>
            <person name="Land M."/>
            <person name="Hauser L."/>
            <person name="Chang Y."/>
            <person name="Jeffries C."/>
            <person name="Rohde M."/>
            <person name="Sikorski J."/>
            <person name="Spring S."/>
            <person name="Goker M."/>
            <person name="Detter J."/>
            <person name="Woyke T."/>
            <person name="Bristow J."/>
            <person name="Eisen J."/>
            <person name="Markowitz V."/>
            <person name="Hugenholtz P."/>
            <person name="Kyrpides N."/>
            <person name="Klenk H."/>
        </authorList>
    </citation>
    <scope>NUCLEOTIDE SEQUENCE [LARGE SCALE GENOMIC DNA]</scope>
    <source>
        <strain evidence="4">DSM 12680 / TGB-C1</strain>
    </source>
</reference>
<accession>D7CM49</accession>
<dbReference type="SUPFAM" id="SSF64182">
    <property type="entry name" value="DHH phosphoesterases"/>
    <property type="match status" value="1"/>
</dbReference>
<proteinExistence type="predicted"/>
<feature type="domain" description="DDH" evidence="1">
    <location>
        <begin position="20"/>
        <end position="161"/>
    </location>
</feature>
<dbReference type="InterPro" id="IPR051319">
    <property type="entry name" value="Oligoribo/pAp-PDE_c-di-AMP_PDE"/>
</dbReference>
<dbReference type="Pfam" id="PF02272">
    <property type="entry name" value="DHHA1"/>
    <property type="match status" value="1"/>
</dbReference>
<dbReference type="PANTHER" id="PTHR47618:SF1">
    <property type="entry name" value="BIFUNCTIONAL OLIGORIBONUCLEASE AND PAP PHOSPHATASE NRNA"/>
    <property type="match status" value="1"/>
</dbReference>
<keyword evidence="4" id="KW-1185">Reference proteome</keyword>
<dbReference type="EMBL" id="CP002048">
    <property type="protein sequence ID" value="ADI01784.1"/>
    <property type="molecule type" value="Genomic_DNA"/>
</dbReference>
<dbReference type="KEGG" id="slp:Slip_1005"/>
<dbReference type="Gene3D" id="3.10.310.30">
    <property type="match status" value="1"/>
</dbReference>
<evidence type="ECO:0000259" key="1">
    <source>
        <dbReference type="Pfam" id="PF01368"/>
    </source>
</evidence>
<dbReference type="OrthoDB" id="9803668at2"/>
<evidence type="ECO:0000313" key="4">
    <source>
        <dbReference type="Proteomes" id="UP000000378"/>
    </source>
</evidence>
<feature type="domain" description="DHHA1" evidence="2">
    <location>
        <begin position="247"/>
        <end position="322"/>
    </location>
</feature>
<protein>
    <submittedName>
        <fullName evidence="3">Phosphoesterase RecJ domain protein</fullName>
    </submittedName>
</protein>
<name>D7CM49_SYNLT</name>
<dbReference type="RefSeq" id="WP_013175186.1">
    <property type="nucleotide sequence ID" value="NC_014220.1"/>
</dbReference>
<dbReference type="InterPro" id="IPR003156">
    <property type="entry name" value="DHHA1_dom"/>
</dbReference>
<dbReference type="InterPro" id="IPR038763">
    <property type="entry name" value="DHH_sf"/>
</dbReference>
<gene>
    <name evidence="3" type="ordered locus">Slip_1005</name>
</gene>
<reference evidence="3 4" key="2">
    <citation type="journal article" date="2010" name="Stand. Genomic Sci.">
        <title>Complete genome sequence of Syntrophothermus lipocalidus type strain (TGB-C1).</title>
        <authorList>
            <person name="Djao O.D."/>
            <person name="Zhang X."/>
            <person name="Lucas S."/>
            <person name="Lapidus A."/>
            <person name="Del Rio T.G."/>
            <person name="Nolan M."/>
            <person name="Tice H."/>
            <person name="Cheng J.F."/>
            <person name="Han C."/>
            <person name="Tapia R."/>
            <person name="Goodwin L."/>
            <person name="Pitluck S."/>
            <person name="Liolios K."/>
            <person name="Ivanova N."/>
            <person name="Mavromatis K."/>
            <person name="Mikhailova N."/>
            <person name="Ovchinnikova G."/>
            <person name="Pati A."/>
            <person name="Brambilla E."/>
            <person name="Chen A."/>
            <person name="Palaniappan K."/>
            <person name="Land M."/>
            <person name="Hauser L."/>
            <person name="Chang Y.J."/>
            <person name="Jeffries C.D."/>
            <person name="Rohde M."/>
            <person name="Sikorski J."/>
            <person name="Spring S."/>
            <person name="Goker M."/>
            <person name="Detter J.C."/>
            <person name="Woyke T."/>
            <person name="Bristow J."/>
            <person name="Eisen J.A."/>
            <person name="Markowitz V."/>
            <person name="Hugenholtz P."/>
            <person name="Kyrpides N.C."/>
            <person name="Klenk H.P."/>
        </authorList>
    </citation>
    <scope>NUCLEOTIDE SEQUENCE [LARGE SCALE GENOMIC DNA]</scope>
    <source>
        <strain evidence="4">DSM 12680 / TGB-C1</strain>
    </source>
</reference>
<dbReference type="Gene3D" id="3.90.1640.10">
    <property type="entry name" value="inorganic pyrophosphatase (n-terminal core)"/>
    <property type="match status" value="1"/>
</dbReference>
<evidence type="ECO:0000259" key="2">
    <source>
        <dbReference type="Pfam" id="PF02272"/>
    </source>
</evidence>
<dbReference type="eggNOG" id="COG0618">
    <property type="taxonomic scope" value="Bacteria"/>
</dbReference>